<dbReference type="EnsemblProtists" id="EOD34254">
    <property type="protein sequence ID" value="EOD34254"/>
    <property type="gene ID" value="EMIHUDRAFT_201938"/>
</dbReference>
<dbReference type="PaxDb" id="2903-EOD34254"/>
<organism evidence="2 3">
    <name type="scientific">Emiliania huxleyi (strain CCMP1516)</name>
    <dbReference type="NCBI Taxonomy" id="280463"/>
    <lineage>
        <taxon>Eukaryota</taxon>
        <taxon>Haptista</taxon>
        <taxon>Haptophyta</taxon>
        <taxon>Prymnesiophyceae</taxon>
        <taxon>Isochrysidales</taxon>
        <taxon>Noelaerhabdaceae</taxon>
        <taxon>Emiliania</taxon>
    </lineage>
</organism>
<keyword evidence="3" id="KW-1185">Reference proteome</keyword>
<proteinExistence type="predicted"/>
<name>A0A0D3KER9_EMIH1</name>
<feature type="compositionally biased region" description="Basic and acidic residues" evidence="1">
    <location>
        <begin position="10"/>
        <end position="20"/>
    </location>
</feature>
<dbReference type="AlphaFoldDB" id="A0A0D3KER9"/>
<dbReference type="GeneID" id="17279525"/>
<evidence type="ECO:0000256" key="1">
    <source>
        <dbReference type="SAM" id="MobiDB-lite"/>
    </source>
</evidence>
<dbReference type="KEGG" id="ehx:EMIHUDRAFT_201938"/>
<dbReference type="RefSeq" id="XP_005786683.1">
    <property type="nucleotide sequence ID" value="XM_005786626.1"/>
</dbReference>
<protein>
    <submittedName>
        <fullName evidence="2">Uncharacterized protein</fullName>
    </submittedName>
</protein>
<accession>A0A0D3KER9</accession>
<dbReference type="HOGENOM" id="CLU_3110417_0_0_1"/>
<sequence length="51" mass="5672">MTSCKNVRKSYSEKKSHVEKTKTVKNAVTAELGTICSKKSDSTPLRSEIKL</sequence>
<reference evidence="3" key="1">
    <citation type="journal article" date="2013" name="Nature">
        <title>Pan genome of the phytoplankton Emiliania underpins its global distribution.</title>
        <authorList>
            <person name="Read B.A."/>
            <person name="Kegel J."/>
            <person name="Klute M.J."/>
            <person name="Kuo A."/>
            <person name="Lefebvre S.C."/>
            <person name="Maumus F."/>
            <person name="Mayer C."/>
            <person name="Miller J."/>
            <person name="Monier A."/>
            <person name="Salamov A."/>
            <person name="Young J."/>
            <person name="Aguilar M."/>
            <person name="Claverie J.M."/>
            <person name="Frickenhaus S."/>
            <person name="Gonzalez K."/>
            <person name="Herman E.K."/>
            <person name="Lin Y.C."/>
            <person name="Napier J."/>
            <person name="Ogata H."/>
            <person name="Sarno A.F."/>
            <person name="Shmutz J."/>
            <person name="Schroeder D."/>
            <person name="de Vargas C."/>
            <person name="Verret F."/>
            <person name="von Dassow P."/>
            <person name="Valentin K."/>
            <person name="Van de Peer Y."/>
            <person name="Wheeler G."/>
            <person name="Dacks J.B."/>
            <person name="Delwiche C.F."/>
            <person name="Dyhrman S.T."/>
            <person name="Glockner G."/>
            <person name="John U."/>
            <person name="Richards T."/>
            <person name="Worden A.Z."/>
            <person name="Zhang X."/>
            <person name="Grigoriev I.V."/>
            <person name="Allen A.E."/>
            <person name="Bidle K."/>
            <person name="Borodovsky M."/>
            <person name="Bowler C."/>
            <person name="Brownlee C."/>
            <person name="Cock J.M."/>
            <person name="Elias M."/>
            <person name="Gladyshev V.N."/>
            <person name="Groth M."/>
            <person name="Guda C."/>
            <person name="Hadaegh A."/>
            <person name="Iglesias-Rodriguez M.D."/>
            <person name="Jenkins J."/>
            <person name="Jones B.M."/>
            <person name="Lawson T."/>
            <person name="Leese F."/>
            <person name="Lindquist E."/>
            <person name="Lobanov A."/>
            <person name="Lomsadze A."/>
            <person name="Malik S.B."/>
            <person name="Marsh M.E."/>
            <person name="Mackinder L."/>
            <person name="Mock T."/>
            <person name="Mueller-Roeber B."/>
            <person name="Pagarete A."/>
            <person name="Parker M."/>
            <person name="Probert I."/>
            <person name="Quesneville H."/>
            <person name="Raines C."/>
            <person name="Rensing S.A."/>
            <person name="Riano-Pachon D.M."/>
            <person name="Richier S."/>
            <person name="Rokitta S."/>
            <person name="Shiraiwa Y."/>
            <person name="Soanes D.M."/>
            <person name="van der Giezen M."/>
            <person name="Wahlund T.M."/>
            <person name="Williams B."/>
            <person name="Wilson W."/>
            <person name="Wolfe G."/>
            <person name="Wurch L.L."/>
        </authorList>
    </citation>
    <scope>NUCLEOTIDE SEQUENCE</scope>
</reference>
<evidence type="ECO:0000313" key="2">
    <source>
        <dbReference type="EnsemblProtists" id="EOD34254"/>
    </source>
</evidence>
<reference evidence="2" key="2">
    <citation type="submission" date="2024-10" db="UniProtKB">
        <authorList>
            <consortium name="EnsemblProtists"/>
        </authorList>
    </citation>
    <scope>IDENTIFICATION</scope>
</reference>
<feature type="region of interest" description="Disordered" evidence="1">
    <location>
        <begin position="1"/>
        <end position="20"/>
    </location>
</feature>
<dbReference type="Proteomes" id="UP000013827">
    <property type="component" value="Unassembled WGS sequence"/>
</dbReference>
<evidence type="ECO:0000313" key="3">
    <source>
        <dbReference type="Proteomes" id="UP000013827"/>
    </source>
</evidence>